<sequence length="281" mass="30194">MPAMPDRLSESEGSSDGVSTMSDEPEVANVDLAASYRPEGVVMLTEALAEEDSGPKKKRHLTPNIKALMVTAFLFTTITVAQVAAARIANSQALLMDCISMGVDALTYMGNIWVECRKRDGAPHEGSQVIVCLISLSCLIYFTCEASQESLETIGGCKGLTAYDKSGDDVNGKITLAFGAGGVVFDVLSLWAFCRSRRKEGHTVNMFTALLHVGADFLRSVSTVAMSLLILVTKFDSTCLDAYTSLVIGVSIVAGALFGFVNLGTLVRQWARKIRSRTTEE</sequence>
<evidence type="ECO:0000313" key="9">
    <source>
        <dbReference type="Proteomes" id="UP000601435"/>
    </source>
</evidence>
<keyword evidence="4 6" id="KW-0472">Membrane</keyword>
<comment type="subcellular location">
    <subcellularLocation>
        <location evidence="1">Membrane</location>
        <topology evidence="1">Multi-pass membrane protein</topology>
    </subcellularLocation>
</comment>
<keyword evidence="2 6" id="KW-0812">Transmembrane</keyword>
<dbReference type="Gene3D" id="1.20.1510.10">
    <property type="entry name" value="Cation efflux protein transmembrane domain"/>
    <property type="match status" value="1"/>
</dbReference>
<evidence type="ECO:0000313" key="8">
    <source>
        <dbReference type="EMBL" id="CAE7912486.1"/>
    </source>
</evidence>
<feature type="transmembrane region" description="Helical" evidence="6">
    <location>
        <begin position="206"/>
        <end position="231"/>
    </location>
</feature>
<name>A0A813BN72_9DINO</name>
<feature type="compositionally biased region" description="Polar residues" evidence="5">
    <location>
        <begin position="11"/>
        <end position="22"/>
    </location>
</feature>
<feature type="transmembrane region" description="Helical" evidence="6">
    <location>
        <begin position="243"/>
        <end position="267"/>
    </location>
</feature>
<evidence type="ECO:0000256" key="3">
    <source>
        <dbReference type="ARBA" id="ARBA00022989"/>
    </source>
</evidence>
<dbReference type="EMBL" id="CAJNJA010074419">
    <property type="protein sequence ID" value="CAE7912486.1"/>
    <property type="molecule type" value="Genomic_DNA"/>
</dbReference>
<keyword evidence="3 6" id="KW-1133">Transmembrane helix</keyword>
<dbReference type="Proteomes" id="UP000601435">
    <property type="component" value="Unassembled WGS sequence"/>
</dbReference>
<organism evidence="8 9">
    <name type="scientific">Symbiodinium necroappetens</name>
    <dbReference type="NCBI Taxonomy" id="1628268"/>
    <lineage>
        <taxon>Eukaryota</taxon>
        <taxon>Sar</taxon>
        <taxon>Alveolata</taxon>
        <taxon>Dinophyceae</taxon>
        <taxon>Suessiales</taxon>
        <taxon>Symbiodiniaceae</taxon>
        <taxon>Symbiodinium</taxon>
    </lineage>
</organism>
<protein>
    <recommendedName>
        <fullName evidence="7">Cation efflux protein transmembrane domain-containing protein</fullName>
    </recommendedName>
</protein>
<dbReference type="OrthoDB" id="410281at2759"/>
<dbReference type="SUPFAM" id="SSF161111">
    <property type="entry name" value="Cation efflux protein transmembrane domain-like"/>
    <property type="match status" value="1"/>
</dbReference>
<gene>
    <name evidence="8" type="ORF">SNEC2469_LOCUS31129</name>
</gene>
<dbReference type="GO" id="GO:0008324">
    <property type="term" value="F:monoatomic cation transmembrane transporter activity"/>
    <property type="evidence" value="ECO:0007669"/>
    <property type="project" value="InterPro"/>
</dbReference>
<dbReference type="Pfam" id="PF01545">
    <property type="entry name" value="Cation_efflux"/>
    <property type="match status" value="1"/>
</dbReference>
<feature type="transmembrane region" description="Helical" evidence="6">
    <location>
        <begin position="174"/>
        <end position="194"/>
    </location>
</feature>
<comment type="caution">
    <text evidence="8">The sequence shown here is derived from an EMBL/GenBank/DDBJ whole genome shotgun (WGS) entry which is preliminary data.</text>
</comment>
<feature type="domain" description="Cation efflux protein transmembrane" evidence="7">
    <location>
        <begin position="70"/>
        <end position="258"/>
    </location>
</feature>
<evidence type="ECO:0000256" key="1">
    <source>
        <dbReference type="ARBA" id="ARBA00004141"/>
    </source>
</evidence>
<dbReference type="InterPro" id="IPR058533">
    <property type="entry name" value="Cation_efflux_TM"/>
</dbReference>
<feature type="transmembrane region" description="Helical" evidence="6">
    <location>
        <begin position="67"/>
        <end position="88"/>
    </location>
</feature>
<evidence type="ECO:0000256" key="6">
    <source>
        <dbReference type="SAM" id="Phobius"/>
    </source>
</evidence>
<evidence type="ECO:0000256" key="4">
    <source>
        <dbReference type="ARBA" id="ARBA00023136"/>
    </source>
</evidence>
<keyword evidence="9" id="KW-1185">Reference proteome</keyword>
<reference evidence="8" key="1">
    <citation type="submission" date="2021-02" db="EMBL/GenBank/DDBJ databases">
        <authorList>
            <person name="Dougan E. K."/>
            <person name="Rhodes N."/>
            <person name="Thang M."/>
            <person name="Chan C."/>
        </authorList>
    </citation>
    <scope>NUCLEOTIDE SEQUENCE</scope>
</reference>
<accession>A0A813BN72</accession>
<evidence type="ECO:0000256" key="5">
    <source>
        <dbReference type="SAM" id="MobiDB-lite"/>
    </source>
</evidence>
<dbReference type="InterPro" id="IPR027469">
    <property type="entry name" value="Cation_efflux_TMD_sf"/>
</dbReference>
<feature type="region of interest" description="Disordered" evidence="5">
    <location>
        <begin position="1"/>
        <end position="24"/>
    </location>
</feature>
<dbReference type="AlphaFoldDB" id="A0A813BN72"/>
<evidence type="ECO:0000256" key="2">
    <source>
        <dbReference type="ARBA" id="ARBA00022692"/>
    </source>
</evidence>
<proteinExistence type="predicted"/>
<evidence type="ECO:0000259" key="7">
    <source>
        <dbReference type="Pfam" id="PF01545"/>
    </source>
</evidence>
<dbReference type="GO" id="GO:0016020">
    <property type="term" value="C:membrane"/>
    <property type="evidence" value="ECO:0007669"/>
    <property type="project" value="UniProtKB-SubCell"/>
</dbReference>